<dbReference type="PANTHER" id="PTHR34406">
    <property type="entry name" value="PROTEIN YCEI"/>
    <property type="match status" value="1"/>
</dbReference>
<feature type="chain" id="PRO_5012312636" description="Lipid/polyisoprenoid-binding YceI-like domain-containing protein" evidence="1">
    <location>
        <begin position="20"/>
        <end position="178"/>
    </location>
</feature>
<dbReference type="SUPFAM" id="SSF101874">
    <property type="entry name" value="YceI-like"/>
    <property type="match status" value="1"/>
</dbReference>
<accession>A0A286NVA2</accession>
<dbReference type="Pfam" id="PF04264">
    <property type="entry name" value="YceI"/>
    <property type="match status" value="1"/>
</dbReference>
<dbReference type="Gene3D" id="2.40.128.110">
    <property type="entry name" value="Lipid/polyisoprenoid-binding, YceI-like"/>
    <property type="match status" value="1"/>
</dbReference>
<dbReference type="AlphaFoldDB" id="A0A286NVA2"/>
<protein>
    <recommendedName>
        <fullName evidence="2">Lipid/polyisoprenoid-binding YceI-like domain-containing protein</fullName>
    </recommendedName>
</protein>
<evidence type="ECO:0000313" key="4">
    <source>
        <dbReference type="Proteomes" id="UP000217289"/>
    </source>
</evidence>
<dbReference type="KEGG" id="mbd:MEBOL_000472"/>
<keyword evidence="4" id="KW-1185">Reference proteome</keyword>
<evidence type="ECO:0000259" key="2">
    <source>
        <dbReference type="SMART" id="SM00867"/>
    </source>
</evidence>
<gene>
    <name evidence="3" type="ORF">MEBOL_000472</name>
</gene>
<keyword evidence="1" id="KW-0732">Signal</keyword>
<evidence type="ECO:0000313" key="3">
    <source>
        <dbReference type="EMBL" id="ATB27037.1"/>
    </source>
</evidence>
<evidence type="ECO:0000256" key="1">
    <source>
        <dbReference type="SAM" id="SignalP"/>
    </source>
</evidence>
<dbReference type="PANTHER" id="PTHR34406:SF1">
    <property type="entry name" value="PROTEIN YCEI"/>
    <property type="match status" value="1"/>
</dbReference>
<sequence>MSLRQVMAMVMLLAAPALAGVERTGPANATFNGKGPAGFKIEGKTDEVTLKDDGKTVVITVPLAKLTTGIDLRDKHMREKYLEVEKYPAAVLEVPWSEIKLPEAGQTTTQKVKGKLTLHGQTKDVSAEYVVKRNGDVYEASGKMPFNFKEFGIDVPSYMGVTVKPDIETTTSFNFKKT</sequence>
<dbReference type="RefSeq" id="WP_095975897.1">
    <property type="nucleotide sequence ID" value="NZ_CP022163.1"/>
</dbReference>
<dbReference type="SMART" id="SM00867">
    <property type="entry name" value="YceI"/>
    <property type="match status" value="1"/>
</dbReference>
<feature type="domain" description="Lipid/polyisoprenoid-binding YceI-like" evidence="2">
    <location>
        <begin position="21"/>
        <end position="170"/>
    </location>
</feature>
<dbReference type="EMBL" id="CP022163">
    <property type="protein sequence ID" value="ATB27037.1"/>
    <property type="molecule type" value="Genomic_DNA"/>
</dbReference>
<dbReference type="Proteomes" id="UP000217289">
    <property type="component" value="Chromosome"/>
</dbReference>
<dbReference type="InterPro" id="IPR007372">
    <property type="entry name" value="Lipid/polyisoprenoid-bd_YceI"/>
</dbReference>
<name>A0A286NVA2_9BACT</name>
<dbReference type="InterPro" id="IPR036761">
    <property type="entry name" value="TTHA0802/YceI-like_sf"/>
</dbReference>
<reference evidence="3 4" key="1">
    <citation type="submission" date="2017-06" db="EMBL/GenBank/DDBJ databases">
        <authorList>
            <person name="Kim H.J."/>
            <person name="Triplett B.A."/>
        </authorList>
    </citation>
    <scope>NUCLEOTIDE SEQUENCE [LARGE SCALE GENOMIC DNA]</scope>
    <source>
        <strain evidence="3 4">DSM 14713</strain>
    </source>
</reference>
<organism evidence="3 4">
    <name type="scientific">Melittangium boletus DSM 14713</name>
    <dbReference type="NCBI Taxonomy" id="1294270"/>
    <lineage>
        <taxon>Bacteria</taxon>
        <taxon>Pseudomonadati</taxon>
        <taxon>Myxococcota</taxon>
        <taxon>Myxococcia</taxon>
        <taxon>Myxococcales</taxon>
        <taxon>Cystobacterineae</taxon>
        <taxon>Archangiaceae</taxon>
        <taxon>Melittangium</taxon>
    </lineage>
</organism>
<dbReference type="OrthoDB" id="116832at2"/>
<feature type="signal peptide" evidence="1">
    <location>
        <begin position="1"/>
        <end position="19"/>
    </location>
</feature>
<proteinExistence type="predicted"/>